<dbReference type="Proteomes" id="UP001222377">
    <property type="component" value="Unassembled WGS sequence"/>
</dbReference>
<dbReference type="InterPro" id="IPR035897">
    <property type="entry name" value="Toll_tir_struct_dom_sf"/>
</dbReference>
<feature type="domain" description="SEFIR" evidence="1">
    <location>
        <begin position="7"/>
        <end position="142"/>
    </location>
</feature>
<proteinExistence type="predicted"/>
<dbReference type="SUPFAM" id="SSF52200">
    <property type="entry name" value="Toll/Interleukin receptor TIR domain"/>
    <property type="match status" value="1"/>
</dbReference>
<dbReference type="AlphaFoldDB" id="A0AAP3YHA1"/>
<dbReference type="Gene3D" id="3.40.50.10140">
    <property type="entry name" value="Toll/interleukin-1 receptor homology (TIR) domain"/>
    <property type="match status" value="1"/>
</dbReference>
<evidence type="ECO:0000313" key="3">
    <source>
        <dbReference type="Proteomes" id="UP001222377"/>
    </source>
</evidence>
<keyword evidence="2" id="KW-0675">Receptor</keyword>
<evidence type="ECO:0000313" key="2">
    <source>
        <dbReference type="EMBL" id="MDF4195141.1"/>
    </source>
</evidence>
<evidence type="ECO:0000259" key="1">
    <source>
        <dbReference type="PROSITE" id="PS51534"/>
    </source>
</evidence>
<name>A0AAP3YHA1_BACAM</name>
<sequence length="411" mass="48823">MEKDVKVPKVFISYSWSSEAHKQWVLELANRLEAKSGVEVILDRWHLKIGHDRYKFMEESIRQADKVIVICDKTYCEKANNRVGGVGSETIILTPEIYEDTKQDKFIPIAMESSVDNQLLLPDFIKSRLVLPILDKEDFEKQYEDLIHLIWDEPRLTPPKRGSKPDFKSSNERNDDYDIVFDKSNSERIIWLLPRGFLLLKDITYQTHDSWAITVHYFNYNGEWQHGTHYHDSYYRDWDRNMEVQFKKLSIPKADWLWCRAPLNLVRDLRDATTIIDIAKVIQKEQQCDYPVYYYGPQVPILLPKVPSDYHFYFKNGKLRDILEYLNNKQLKNETDLNELHSNALTIRQSTYIECLKFLGEKNPLFHFVKEVLDEYDKSFSFDDLIIWFGRIENILSSTLSHAYNDWNLKN</sequence>
<dbReference type="Pfam" id="PF08357">
    <property type="entry name" value="SEFIR"/>
    <property type="match status" value="1"/>
</dbReference>
<dbReference type="EMBL" id="JARKHX010000005">
    <property type="protein sequence ID" value="MDF4195141.1"/>
    <property type="molecule type" value="Genomic_DNA"/>
</dbReference>
<organism evidence="2 3">
    <name type="scientific">Bacillus amyloliquefaciens</name>
    <name type="common">Bacillus velezensis</name>
    <dbReference type="NCBI Taxonomy" id="1390"/>
    <lineage>
        <taxon>Bacteria</taxon>
        <taxon>Bacillati</taxon>
        <taxon>Bacillota</taxon>
        <taxon>Bacilli</taxon>
        <taxon>Bacillales</taxon>
        <taxon>Bacillaceae</taxon>
        <taxon>Bacillus</taxon>
        <taxon>Bacillus amyloliquefaciens group</taxon>
    </lineage>
</organism>
<accession>A0AAP3YHA1</accession>
<protein>
    <submittedName>
        <fullName evidence="2">Toll/interleukin-1 receptor domain-containing protein</fullName>
    </submittedName>
</protein>
<dbReference type="PROSITE" id="PS51534">
    <property type="entry name" value="SEFIR"/>
    <property type="match status" value="1"/>
</dbReference>
<comment type="caution">
    <text evidence="2">The sequence shown here is derived from an EMBL/GenBank/DDBJ whole genome shotgun (WGS) entry which is preliminary data.</text>
</comment>
<gene>
    <name evidence="2" type="ORF">PV946_15445</name>
</gene>
<dbReference type="RefSeq" id="WP_021495074.1">
    <property type="nucleotide sequence ID" value="NZ_JARKHX010000005.1"/>
</dbReference>
<dbReference type="InterPro" id="IPR013568">
    <property type="entry name" value="SEFIR_dom"/>
</dbReference>
<reference evidence="2" key="1">
    <citation type="submission" date="2023-02" db="EMBL/GenBank/DDBJ databases">
        <title>Draft Whole-Genome Sequences of Bacillus Strains of Potential Probiotic for Poultry.</title>
        <authorList>
            <person name="Ma L.M."/>
            <person name="Lopez-Guerra N."/>
            <person name="Zhang G."/>
        </authorList>
    </citation>
    <scope>NUCLEOTIDE SEQUENCE</scope>
    <source>
        <strain evidence="2">OSU1013-24</strain>
    </source>
</reference>